<dbReference type="SMART" id="SM00220">
    <property type="entry name" value="S_TKc"/>
    <property type="match status" value="1"/>
</dbReference>
<evidence type="ECO:0000256" key="7">
    <source>
        <dbReference type="SAM" id="MobiDB-lite"/>
    </source>
</evidence>
<feature type="region of interest" description="Disordered" evidence="7">
    <location>
        <begin position="180"/>
        <end position="215"/>
    </location>
</feature>
<sequence length="570" mass="64003">MKKIRQRISRVLGGNNIVVEQQQQERNIIPTISDIGINNNYSLRSNRDTETNKMKSKYRWSLSDSLSQLGERIAEMTVEEEGPSNRVQPCQQQNCVREEGNNKTQLNNSSSNTIEEKHPQITLRSKKRQQQQQQHPQQPSQQQQNSSQQNSSSSSSSSRTKSWHAPRWFGSFSTSSITTINGRLGSDGESAAEVSPSSSGETTNSSSTSPHSRITAIYVPNVKLRKKKGGNNNGAMATANNNNTSAADKGGEGRRLEAEIQKRLSLPAYINIPQCVVENLSRIPAVENPISRKCRRASLNEIGFGRAETYKKIFDLGEGTYATVYLGQSLLTGRSVAMKEIRLEHEEGAPCTAIREVSLLRNLKHANIVTLHDVVHTDRWILSRSRLICPDFAVGWTRYRPFLAGSTEYTTHIDMWAVGCIIYEMLTNLPLFPGSSPTEQLKLIFQKLGTPNSETHPELRELPGFKKCRNFRQHSPKCLICLPRLDTITVDLLLKLLKYDGNKRIGAVKAMRHPFFQDFPEQLFRLSDNVSESIYSIPGISFISDKKFRPTVVDALASTQRLITTDINIS</sequence>
<feature type="compositionally biased region" description="Low complexity" evidence="7">
    <location>
        <begin position="233"/>
        <end position="247"/>
    </location>
</feature>
<dbReference type="PROSITE" id="PS00107">
    <property type="entry name" value="PROTEIN_KINASE_ATP"/>
    <property type="match status" value="1"/>
</dbReference>
<evidence type="ECO:0000313" key="9">
    <source>
        <dbReference type="Proteomes" id="UP000887560"/>
    </source>
</evidence>
<accession>A0A915NZ28</accession>
<reference evidence="10" key="1">
    <citation type="submission" date="2022-11" db="UniProtKB">
        <authorList>
            <consortium name="WormBaseParasite"/>
        </authorList>
    </citation>
    <scope>IDENTIFICATION</scope>
</reference>
<keyword evidence="1" id="KW-0723">Serine/threonine-protein kinase</keyword>
<dbReference type="SUPFAM" id="SSF56112">
    <property type="entry name" value="Protein kinase-like (PK-like)"/>
    <property type="match status" value="1"/>
</dbReference>
<dbReference type="InterPro" id="IPR011009">
    <property type="entry name" value="Kinase-like_dom_sf"/>
</dbReference>
<dbReference type="Gene3D" id="3.30.200.20">
    <property type="entry name" value="Phosphorylase Kinase, domain 1"/>
    <property type="match status" value="1"/>
</dbReference>
<dbReference type="Pfam" id="PF00069">
    <property type="entry name" value="Pkinase"/>
    <property type="match status" value="2"/>
</dbReference>
<keyword evidence="2" id="KW-0808">Transferase</keyword>
<evidence type="ECO:0000256" key="6">
    <source>
        <dbReference type="PROSITE-ProRule" id="PRU10141"/>
    </source>
</evidence>
<dbReference type="PROSITE" id="PS50011">
    <property type="entry name" value="PROTEIN_KINASE_DOM"/>
    <property type="match status" value="1"/>
</dbReference>
<feature type="region of interest" description="Disordered" evidence="7">
    <location>
        <begin position="231"/>
        <end position="252"/>
    </location>
</feature>
<keyword evidence="5 6" id="KW-0067">ATP-binding</keyword>
<evidence type="ECO:0000259" key="8">
    <source>
        <dbReference type="PROSITE" id="PS50011"/>
    </source>
</evidence>
<evidence type="ECO:0000256" key="5">
    <source>
        <dbReference type="ARBA" id="ARBA00022840"/>
    </source>
</evidence>
<dbReference type="Proteomes" id="UP000887560">
    <property type="component" value="Unplaced"/>
</dbReference>
<dbReference type="GO" id="GO:0005737">
    <property type="term" value="C:cytoplasm"/>
    <property type="evidence" value="ECO:0007669"/>
    <property type="project" value="TreeGrafter"/>
</dbReference>
<feature type="region of interest" description="Disordered" evidence="7">
    <location>
        <begin position="97"/>
        <end position="163"/>
    </location>
</feature>
<feature type="domain" description="Protein kinase" evidence="8">
    <location>
        <begin position="188"/>
        <end position="516"/>
    </location>
</feature>
<feature type="compositionally biased region" description="Low complexity" evidence="7">
    <location>
        <begin position="130"/>
        <end position="158"/>
    </location>
</feature>
<organism evidence="9 10">
    <name type="scientific">Meloidogyne floridensis</name>
    <dbReference type="NCBI Taxonomy" id="298350"/>
    <lineage>
        <taxon>Eukaryota</taxon>
        <taxon>Metazoa</taxon>
        <taxon>Ecdysozoa</taxon>
        <taxon>Nematoda</taxon>
        <taxon>Chromadorea</taxon>
        <taxon>Rhabditida</taxon>
        <taxon>Tylenchina</taxon>
        <taxon>Tylenchomorpha</taxon>
        <taxon>Tylenchoidea</taxon>
        <taxon>Meloidogynidae</taxon>
        <taxon>Meloidogyninae</taxon>
        <taxon>Meloidogyne</taxon>
    </lineage>
</organism>
<dbReference type="WBParaSite" id="scf7180000422775.g9572">
    <property type="protein sequence ID" value="scf7180000422775.g9572"/>
    <property type="gene ID" value="scf7180000422775.g9572"/>
</dbReference>
<feature type="compositionally biased region" description="Low complexity" evidence="7">
    <location>
        <begin position="195"/>
        <end position="209"/>
    </location>
</feature>
<dbReference type="Gene3D" id="1.10.510.10">
    <property type="entry name" value="Transferase(Phosphotransferase) domain 1"/>
    <property type="match status" value="1"/>
</dbReference>
<name>A0A915NZ28_9BILA</name>
<evidence type="ECO:0000256" key="2">
    <source>
        <dbReference type="ARBA" id="ARBA00022679"/>
    </source>
</evidence>
<evidence type="ECO:0000256" key="1">
    <source>
        <dbReference type="ARBA" id="ARBA00022527"/>
    </source>
</evidence>
<dbReference type="InterPro" id="IPR050108">
    <property type="entry name" value="CDK"/>
</dbReference>
<dbReference type="InterPro" id="IPR000719">
    <property type="entry name" value="Prot_kinase_dom"/>
</dbReference>
<evidence type="ECO:0000313" key="10">
    <source>
        <dbReference type="WBParaSite" id="scf7180000422775.g9572"/>
    </source>
</evidence>
<dbReference type="GO" id="GO:0004693">
    <property type="term" value="F:cyclin-dependent protein serine/threonine kinase activity"/>
    <property type="evidence" value="ECO:0007669"/>
    <property type="project" value="TreeGrafter"/>
</dbReference>
<proteinExistence type="predicted"/>
<dbReference type="AlphaFoldDB" id="A0A915NZ28"/>
<dbReference type="GO" id="GO:0005634">
    <property type="term" value="C:nucleus"/>
    <property type="evidence" value="ECO:0007669"/>
    <property type="project" value="TreeGrafter"/>
</dbReference>
<keyword evidence="4" id="KW-0418">Kinase</keyword>
<evidence type="ECO:0000256" key="3">
    <source>
        <dbReference type="ARBA" id="ARBA00022741"/>
    </source>
</evidence>
<dbReference type="GO" id="GO:0005524">
    <property type="term" value="F:ATP binding"/>
    <property type="evidence" value="ECO:0007669"/>
    <property type="project" value="UniProtKB-UniRule"/>
</dbReference>
<keyword evidence="9" id="KW-1185">Reference proteome</keyword>
<protein>
    <submittedName>
        <fullName evidence="10">Protein kinase domain-containing protein</fullName>
    </submittedName>
</protein>
<keyword evidence="3 6" id="KW-0547">Nucleotide-binding</keyword>
<evidence type="ECO:0000256" key="4">
    <source>
        <dbReference type="ARBA" id="ARBA00022777"/>
    </source>
</evidence>
<dbReference type="InterPro" id="IPR017441">
    <property type="entry name" value="Protein_kinase_ATP_BS"/>
</dbReference>
<dbReference type="PANTHER" id="PTHR24056">
    <property type="entry name" value="CELL DIVISION PROTEIN KINASE"/>
    <property type="match status" value="1"/>
</dbReference>
<feature type="binding site" evidence="6">
    <location>
        <position position="339"/>
    </location>
    <ligand>
        <name>ATP</name>
        <dbReference type="ChEBI" id="CHEBI:30616"/>
    </ligand>
</feature>
<feature type="compositionally biased region" description="Polar residues" evidence="7">
    <location>
        <begin position="102"/>
        <end position="113"/>
    </location>
</feature>
<dbReference type="PANTHER" id="PTHR24056:SF246">
    <property type="entry name" value="ECDYSONE-INDUCED PROTEIN 63E, ISOFORM N"/>
    <property type="match status" value="1"/>
</dbReference>